<accession>A0A0F9VE78</accession>
<gene>
    <name evidence="1" type="ORF">LCGC14_0417150</name>
</gene>
<dbReference type="EMBL" id="LAZR01000375">
    <property type="protein sequence ID" value="KKN71861.1"/>
    <property type="molecule type" value="Genomic_DNA"/>
</dbReference>
<name>A0A0F9VE78_9ZZZZ</name>
<proteinExistence type="predicted"/>
<dbReference type="AlphaFoldDB" id="A0A0F9VE78"/>
<sequence>MTELYYCGYPATEKYIKADLRARGLTKTQIEYYLLEIRFCSSARQALKAKQMGKGND</sequence>
<organism evidence="1">
    <name type="scientific">marine sediment metagenome</name>
    <dbReference type="NCBI Taxonomy" id="412755"/>
    <lineage>
        <taxon>unclassified sequences</taxon>
        <taxon>metagenomes</taxon>
        <taxon>ecological metagenomes</taxon>
    </lineage>
</organism>
<reference evidence="1" key="1">
    <citation type="journal article" date="2015" name="Nature">
        <title>Complex archaea that bridge the gap between prokaryotes and eukaryotes.</title>
        <authorList>
            <person name="Spang A."/>
            <person name="Saw J.H."/>
            <person name="Jorgensen S.L."/>
            <person name="Zaremba-Niedzwiedzka K."/>
            <person name="Martijn J."/>
            <person name="Lind A.E."/>
            <person name="van Eijk R."/>
            <person name="Schleper C."/>
            <person name="Guy L."/>
            <person name="Ettema T.J."/>
        </authorList>
    </citation>
    <scope>NUCLEOTIDE SEQUENCE</scope>
</reference>
<protein>
    <submittedName>
        <fullName evidence="1">Uncharacterized protein</fullName>
    </submittedName>
</protein>
<comment type="caution">
    <text evidence="1">The sequence shown here is derived from an EMBL/GenBank/DDBJ whole genome shotgun (WGS) entry which is preliminary data.</text>
</comment>
<evidence type="ECO:0000313" key="1">
    <source>
        <dbReference type="EMBL" id="KKN71861.1"/>
    </source>
</evidence>